<dbReference type="EMBL" id="MU070167">
    <property type="protein sequence ID" value="KAF5829380.1"/>
    <property type="molecule type" value="Genomic_DNA"/>
</dbReference>
<evidence type="ECO:0000256" key="3">
    <source>
        <dbReference type="ARBA" id="ARBA00012452"/>
    </source>
</evidence>
<gene>
    <name evidence="8" type="ORF">DUNSADRAFT_16165</name>
</gene>
<dbReference type="Gene3D" id="1.20.1050.10">
    <property type="match status" value="1"/>
</dbReference>
<sequence length="278" mass="32207">MSSLGRPCMHPRGKTSIRASTATCPVKLLSARRQPTRFTPVSARNPSAMAEARNPLATEKPVLHYWPWFRGKGDPIRMALWLKGIEWEDKDIPFSALKHDQSQFAFFQAPAFEVNGRRFWQMNAILRHLGRTQGLYGKDENDMITVDMCLDTVEAMWVKLVPLIYWEKLSEESKASFYKKHVAKESYNGYNQGAHVDYYEWFVRQSHPSPFITGGQITIGDIALWWGTEMMMRLFKDEIYKQYPLLSSFYERFAEAPGIREYLKSPRRPAQQHAISCG</sequence>
<keyword evidence="4" id="KW-0808">Transferase</keyword>
<dbReference type="InterPro" id="IPR036249">
    <property type="entry name" value="Thioredoxin-like_sf"/>
</dbReference>
<evidence type="ECO:0000256" key="2">
    <source>
        <dbReference type="ARBA" id="ARBA00005861"/>
    </source>
</evidence>
<dbReference type="SUPFAM" id="SSF47616">
    <property type="entry name" value="GST C-terminal domain-like"/>
    <property type="match status" value="1"/>
</dbReference>
<dbReference type="InterPro" id="IPR040079">
    <property type="entry name" value="Glutathione_S-Trfase"/>
</dbReference>
<evidence type="ECO:0000256" key="1">
    <source>
        <dbReference type="ARBA" id="ARBA00003701"/>
    </source>
</evidence>
<name>A0ABQ7G434_DUNSA</name>
<feature type="domain" description="GST C-terminal" evidence="7">
    <location>
        <begin position="139"/>
        <end position="273"/>
    </location>
</feature>
<feature type="domain" description="GST N-terminal" evidence="6">
    <location>
        <begin position="60"/>
        <end position="137"/>
    </location>
</feature>
<dbReference type="Pfam" id="PF02798">
    <property type="entry name" value="GST_N"/>
    <property type="match status" value="1"/>
</dbReference>
<dbReference type="EC" id="2.5.1.18" evidence="3"/>
<comment type="function">
    <text evidence="1">Conjugation of reduced glutathione to a wide number of exogenous and endogenous hydrophobic electrophiles.</text>
</comment>
<keyword evidence="9" id="KW-1185">Reference proteome</keyword>
<comment type="caution">
    <text evidence="8">The sequence shown here is derived from an EMBL/GenBank/DDBJ whole genome shotgun (WGS) entry which is preliminary data.</text>
</comment>
<dbReference type="PANTHER" id="PTHR11571:SF222">
    <property type="entry name" value="GLUTATHIONE TRANSFERASE"/>
    <property type="match status" value="1"/>
</dbReference>
<dbReference type="PROSITE" id="PS50405">
    <property type="entry name" value="GST_CTER"/>
    <property type="match status" value="1"/>
</dbReference>
<evidence type="ECO:0000256" key="5">
    <source>
        <dbReference type="ARBA" id="ARBA00047960"/>
    </source>
</evidence>
<evidence type="ECO:0000259" key="7">
    <source>
        <dbReference type="PROSITE" id="PS50405"/>
    </source>
</evidence>
<dbReference type="PROSITE" id="PS50404">
    <property type="entry name" value="GST_NTER"/>
    <property type="match status" value="1"/>
</dbReference>
<comment type="catalytic activity">
    <reaction evidence="5">
        <text>RX + glutathione = an S-substituted glutathione + a halide anion + H(+)</text>
        <dbReference type="Rhea" id="RHEA:16437"/>
        <dbReference type="ChEBI" id="CHEBI:15378"/>
        <dbReference type="ChEBI" id="CHEBI:16042"/>
        <dbReference type="ChEBI" id="CHEBI:17792"/>
        <dbReference type="ChEBI" id="CHEBI:57925"/>
        <dbReference type="ChEBI" id="CHEBI:90779"/>
        <dbReference type="EC" id="2.5.1.18"/>
    </reaction>
</comment>
<dbReference type="InterPro" id="IPR004045">
    <property type="entry name" value="Glutathione_S-Trfase_N"/>
</dbReference>
<organism evidence="8 9">
    <name type="scientific">Dunaliella salina</name>
    <name type="common">Green alga</name>
    <name type="synonym">Protococcus salinus</name>
    <dbReference type="NCBI Taxonomy" id="3046"/>
    <lineage>
        <taxon>Eukaryota</taxon>
        <taxon>Viridiplantae</taxon>
        <taxon>Chlorophyta</taxon>
        <taxon>core chlorophytes</taxon>
        <taxon>Chlorophyceae</taxon>
        <taxon>CS clade</taxon>
        <taxon>Chlamydomonadales</taxon>
        <taxon>Dunaliellaceae</taxon>
        <taxon>Dunaliella</taxon>
    </lineage>
</organism>
<dbReference type="Gene3D" id="3.40.30.10">
    <property type="entry name" value="Glutaredoxin"/>
    <property type="match status" value="1"/>
</dbReference>
<dbReference type="InterPro" id="IPR050213">
    <property type="entry name" value="GST_superfamily"/>
</dbReference>
<dbReference type="InterPro" id="IPR010987">
    <property type="entry name" value="Glutathione-S-Trfase_C-like"/>
</dbReference>
<evidence type="ECO:0000256" key="4">
    <source>
        <dbReference type="ARBA" id="ARBA00022679"/>
    </source>
</evidence>
<accession>A0ABQ7G434</accession>
<dbReference type="SFLD" id="SFLDS00019">
    <property type="entry name" value="Glutathione_Transferase_(cytos"/>
    <property type="match status" value="1"/>
</dbReference>
<comment type="similarity">
    <text evidence="2">Belongs to the GST superfamily. Mu family.</text>
</comment>
<reference evidence="8" key="1">
    <citation type="submission" date="2017-08" db="EMBL/GenBank/DDBJ databases">
        <authorList>
            <person name="Polle J.E."/>
            <person name="Barry K."/>
            <person name="Cushman J."/>
            <person name="Schmutz J."/>
            <person name="Tran D."/>
            <person name="Hathwaick L.T."/>
            <person name="Yim W.C."/>
            <person name="Jenkins J."/>
            <person name="Mckie-Krisberg Z.M."/>
            <person name="Prochnik S."/>
            <person name="Lindquist E."/>
            <person name="Dockter R.B."/>
            <person name="Adam C."/>
            <person name="Molina H."/>
            <person name="Bunkerborg J."/>
            <person name="Jin E."/>
            <person name="Buchheim M."/>
            <person name="Magnuson J."/>
        </authorList>
    </citation>
    <scope>NUCLEOTIDE SEQUENCE</scope>
    <source>
        <strain evidence="8">CCAP 19/18</strain>
    </source>
</reference>
<dbReference type="Proteomes" id="UP000815325">
    <property type="component" value="Unassembled WGS sequence"/>
</dbReference>
<dbReference type="CDD" id="cd03039">
    <property type="entry name" value="GST_N_Sigma_like"/>
    <property type="match status" value="1"/>
</dbReference>
<dbReference type="Pfam" id="PF14497">
    <property type="entry name" value="GST_C_3"/>
    <property type="match status" value="1"/>
</dbReference>
<proteinExistence type="inferred from homology"/>
<dbReference type="SUPFAM" id="SSF52833">
    <property type="entry name" value="Thioredoxin-like"/>
    <property type="match status" value="1"/>
</dbReference>
<protein>
    <recommendedName>
        <fullName evidence="3">glutathione transferase</fullName>
        <ecNumber evidence="3">2.5.1.18</ecNumber>
    </recommendedName>
</protein>
<evidence type="ECO:0000259" key="6">
    <source>
        <dbReference type="PROSITE" id="PS50404"/>
    </source>
</evidence>
<dbReference type="PANTHER" id="PTHR11571">
    <property type="entry name" value="GLUTATHIONE S-TRANSFERASE"/>
    <property type="match status" value="1"/>
</dbReference>
<evidence type="ECO:0000313" key="9">
    <source>
        <dbReference type="Proteomes" id="UP000815325"/>
    </source>
</evidence>
<evidence type="ECO:0000313" key="8">
    <source>
        <dbReference type="EMBL" id="KAF5829380.1"/>
    </source>
</evidence>
<dbReference type="InterPro" id="IPR036282">
    <property type="entry name" value="Glutathione-S-Trfase_C_sf"/>
</dbReference>
<dbReference type="InterPro" id="IPR004046">
    <property type="entry name" value="GST_C"/>
</dbReference>